<organism evidence="8 9">
    <name type="scientific">Lagenidium giganteum</name>
    <dbReference type="NCBI Taxonomy" id="4803"/>
    <lineage>
        <taxon>Eukaryota</taxon>
        <taxon>Sar</taxon>
        <taxon>Stramenopiles</taxon>
        <taxon>Oomycota</taxon>
        <taxon>Peronosporomycetes</taxon>
        <taxon>Pythiales</taxon>
        <taxon>Pythiaceae</taxon>
    </lineage>
</organism>
<dbReference type="GO" id="GO:0061817">
    <property type="term" value="P:endoplasmic reticulum-plasma membrane tethering"/>
    <property type="evidence" value="ECO:0007669"/>
    <property type="project" value="TreeGrafter"/>
</dbReference>
<reference evidence="8" key="2">
    <citation type="journal article" date="2023" name="Microbiol Resour">
        <title>Decontamination and Annotation of the Draft Genome Sequence of the Oomycete Lagenidium giganteum ARSEF 373.</title>
        <authorList>
            <person name="Morgan W.R."/>
            <person name="Tartar A."/>
        </authorList>
    </citation>
    <scope>NUCLEOTIDE SEQUENCE</scope>
    <source>
        <strain evidence="8">ARSEF 373</strain>
    </source>
</reference>
<feature type="domain" description="MSP" evidence="7">
    <location>
        <begin position="11"/>
        <end position="146"/>
    </location>
</feature>
<sequence length="519" mass="58246">MISASVGANSSLLVEPARDLVFVLEPRNAYSEGVKAAMCLQNISTRKHVVFKIRTTNPDMFTVKPAQGMVAPGETLQIVITLVPKSCAKIAAMAPEAREEVVERFLVQSFDRAENLRPDDISDYSAFWKRIPRDWITDIKLTCKFLMWIPQQVEVPAPDMLMMALHPRVRPTPTLTLDPNQPEWNIDKMLTQVNELRVEANVNVPRSPSHDPMGMLTSPDDGFESMSSSNSSATYSGDERDELEVEAMPTYAIHPRDILVYHVTSMGKMMATSPVFITNRSKQYGLAFKIKTTNHAGYYVKPCRGLVAFNTTQRIEVYMCSKWGEAFDAAEREQKDKLMIETMFVDTDTCMQIKQLNDEQRKNDIAELWKAPTAPTEKTILQTQIIMECNEDDEDSIKVTSSPDSSRGAEASADGNDAVVIGVGRSRGSIPLVHEARDHLRGPIDLALDQRRRNSLQGFVTDPGLEPSRPADGNVHGAEDHLPEQPEHDDGDDYLVRQSWAERPTEARRTSNGQKFFFI</sequence>
<evidence type="ECO:0000256" key="6">
    <source>
        <dbReference type="SAM" id="MobiDB-lite"/>
    </source>
</evidence>
<protein>
    <recommendedName>
        <fullName evidence="7">MSP domain-containing protein</fullName>
    </recommendedName>
</protein>
<evidence type="ECO:0000259" key="7">
    <source>
        <dbReference type="PROSITE" id="PS50202"/>
    </source>
</evidence>
<gene>
    <name evidence="8" type="ORF">N0F65_006933</name>
</gene>
<feature type="region of interest" description="Disordered" evidence="6">
    <location>
        <begin position="391"/>
        <end position="413"/>
    </location>
</feature>
<dbReference type="SUPFAM" id="SSF49354">
    <property type="entry name" value="PapD-like"/>
    <property type="match status" value="2"/>
</dbReference>
<evidence type="ECO:0000256" key="5">
    <source>
        <dbReference type="ARBA" id="ARBA00023136"/>
    </source>
</evidence>
<evidence type="ECO:0000256" key="3">
    <source>
        <dbReference type="ARBA" id="ARBA00022692"/>
    </source>
</evidence>
<feature type="compositionally biased region" description="Low complexity" evidence="6">
    <location>
        <begin position="225"/>
        <end position="236"/>
    </location>
</feature>
<dbReference type="AlphaFoldDB" id="A0AAV2ZBV8"/>
<comment type="caution">
    <text evidence="8">The sequence shown here is derived from an EMBL/GenBank/DDBJ whole genome shotgun (WGS) entry which is preliminary data.</text>
</comment>
<proteinExistence type="inferred from homology"/>
<evidence type="ECO:0000313" key="8">
    <source>
        <dbReference type="EMBL" id="DBA04931.1"/>
    </source>
</evidence>
<dbReference type="InterPro" id="IPR013783">
    <property type="entry name" value="Ig-like_fold"/>
</dbReference>
<reference evidence="8" key="1">
    <citation type="submission" date="2022-11" db="EMBL/GenBank/DDBJ databases">
        <authorList>
            <person name="Morgan W.R."/>
            <person name="Tartar A."/>
        </authorList>
    </citation>
    <scope>NUCLEOTIDE SEQUENCE</scope>
    <source>
        <strain evidence="8">ARSEF 373</strain>
    </source>
</reference>
<evidence type="ECO:0000256" key="1">
    <source>
        <dbReference type="ARBA" id="ARBA00004211"/>
    </source>
</evidence>
<accession>A0AAV2ZBV8</accession>
<dbReference type="InterPro" id="IPR016763">
    <property type="entry name" value="VAP"/>
</dbReference>
<evidence type="ECO:0000256" key="4">
    <source>
        <dbReference type="ARBA" id="ARBA00022989"/>
    </source>
</evidence>
<dbReference type="GO" id="GO:0090158">
    <property type="term" value="P:endoplasmic reticulum membrane organization"/>
    <property type="evidence" value="ECO:0007669"/>
    <property type="project" value="TreeGrafter"/>
</dbReference>
<dbReference type="EMBL" id="DAKRPA010000004">
    <property type="protein sequence ID" value="DBA04931.1"/>
    <property type="molecule type" value="Genomic_DNA"/>
</dbReference>
<dbReference type="GO" id="GO:0005886">
    <property type="term" value="C:plasma membrane"/>
    <property type="evidence" value="ECO:0007669"/>
    <property type="project" value="TreeGrafter"/>
</dbReference>
<keyword evidence="9" id="KW-1185">Reference proteome</keyword>
<dbReference type="PANTHER" id="PTHR10809:SF6">
    <property type="entry name" value="AT11025P-RELATED"/>
    <property type="match status" value="1"/>
</dbReference>
<dbReference type="InterPro" id="IPR008962">
    <property type="entry name" value="PapD-like_sf"/>
</dbReference>
<comment type="subcellular location">
    <subcellularLocation>
        <location evidence="1">Membrane</location>
        <topology evidence="1">Single-pass type IV membrane protein</topology>
    </subcellularLocation>
</comment>
<keyword evidence="3" id="KW-0812">Transmembrane</keyword>
<dbReference type="Pfam" id="PF00635">
    <property type="entry name" value="Motile_Sperm"/>
    <property type="match status" value="2"/>
</dbReference>
<feature type="compositionally biased region" description="Basic and acidic residues" evidence="6">
    <location>
        <begin position="477"/>
        <end position="488"/>
    </location>
</feature>
<dbReference type="GO" id="GO:0005789">
    <property type="term" value="C:endoplasmic reticulum membrane"/>
    <property type="evidence" value="ECO:0007669"/>
    <property type="project" value="InterPro"/>
</dbReference>
<feature type="domain" description="MSP" evidence="7">
    <location>
        <begin position="250"/>
        <end position="387"/>
    </location>
</feature>
<feature type="region of interest" description="Disordered" evidence="6">
    <location>
        <begin position="203"/>
        <end position="240"/>
    </location>
</feature>
<name>A0AAV2ZBV8_9STRA</name>
<comment type="similarity">
    <text evidence="2">Belongs to the VAMP-associated protein (VAP) (TC 9.B.17) family.</text>
</comment>
<feature type="region of interest" description="Disordered" evidence="6">
    <location>
        <begin position="458"/>
        <end position="495"/>
    </location>
</feature>
<keyword evidence="5" id="KW-0472">Membrane</keyword>
<dbReference type="PANTHER" id="PTHR10809">
    <property type="entry name" value="VESICLE-ASSOCIATED MEMBRANE PROTEIN-ASSOCIATED PROTEIN"/>
    <property type="match status" value="1"/>
</dbReference>
<keyword evidence="4" id="KW-1133">Transmembrane helix</keyword>
<dbReference type="Gene3D" id="2.60.40.10">
    <property type="entry name" value="Immunoglobulins"/>
    <property type="match status" value="2"/>
</dbReference>
<dbReference type="Proteomes" id="UP001146120">
    <property type="component" value="Unassembled WGS sequence"/>
</dbReference>
<dbReference type="PROSITE" id="PS50202">
    <property type="entry name" value="MSP"/>
    <property type="match status" value="2"/>
</dbReference>
<evidence type="ECO:0000256" key="2">
    <source>
        <dbReference type="ARBA" id="ARBA00008932"/>
    </source>
</evidence>
<evidence type="ECO:0000313" key="9">
    <source>
        <dbReference type="Proteomes" id="UP001146120"/>
    </source>
</evidence>
<dbReference type="InterPro" id="IPR000535">
    <property type="entry name" value="MSP_dom"/>
</dbReference>